<sequence length="404" mass="44106">MKLLSVRQKLAANPLADVAGEVRKQLDSLNLDVPQGDVAITVGSRGISNIPRIVKTTGEWLADHGAKPFIVPAMGSHNGGTAEGQQQMVESLGMSEAAMGMPIRSSMECVKLASVKTGDVWMDRHCYESAGVLVLNRVKLHTCFSGPVQSGITKMMVVGMGKTPSAQTFHSSPTPQMKHMLLEMGQVLIDSGKIFAGLAILEDGFDETAELHALRPGEILDREPKLLEKHREYFPGIPIDELNTLVVDSIGKTFSGTGMDTNVIGYRGVKGYEDLDRPNISVIAALSLVEASKGNAIGVGLADFITQRLRDEIDESKTFLNVYTTGDMERAKIPATLADDETVFEKIFERYGAERFMLVPNTLHLDHLYVSEDLREEVAAHPLCEIDSEPVELTFQGGRHQLAF</sequence>
<dbReference type="EMBL" id="CP036263">
    <property type="protein sequence ID" value="QDS99917.1"/>
    <property type="molecule type" value="Genomic_DNA"/>
</dbReference>
<dbReference type="Proteomes" id="UP000319852">
    <property type="component" value="Chromosome"/>
</dbReference>
<evidence type="ECO:0000313" key="2">
    <source>
        <dbReference type="Proteomes" id="UP000319852"/>
    </source>
</evidence>
<name>A0A517MYM4_9BACT</name>
<dbReference type="RefSeq" id="WP_145061066.1">
    <property type="nucleotide sequence ID" value="NZ_CP036263.1"/>
</dbReference>
<gene>
    <name evidence="1" type="ORF">HG15A2_32480</name>
</gene>
<accession>A0A517MYM4</accession>
<organism evidence="1 2">
    <name type="scientific">Adhaeretor mobilis</name>
    <dbReference type="NCBI Taxonomy" id="1930276"/>
    <lineage>
        <taxon>Bacteria</taxon>
        <taxon>Pseudomonadati</taxon>
        <taxon>Planctomycetota</taxon>
        <taxon>Planctomycetia</taxon>
        <taxon>Pirellulales</taxon>
        <taxon>Lacipirellulaceae</taxon>
        <taxon>Adhaeretor</taxon>
    </lineage>
</organism>
<evidence type="ECO:0008006" key="3">
    <source>
        <dbReference type="Google" id="ProtNLM"/>
    </source>
</evidence>
<dbReference type="AlphaFoldDB" id="A0A517MYM4"/>
<dbReference type="Gene3D" id="3.40.50.11440">
    <property type="match status" value="1"/>
</dbReference>
<protein>
    <recommendedName>
        <fullName evidence="3">DUF2088 domain-containing protein</fullName>
    </recommendedName>
</protein>
<reference evidence="1 2" key="1">
    <citation type="submission" date="2019-02" db="EMBL/GenBank/DDBJ databases">
        <title>Deep-cultivation of Planctomycetes and their phenomic and genomic characterization uncovers novel biology.</title>
        <authorList>
            <person name="Wiegand S."/>
            <person name="Jogler M."/>
            <person name="Boedeker C."/>
            <person name="Pinto D."/>
            <person name="Vollmers J."/>
            <person name="Rivas-Marin E."/>
            <person name="Kohn T."/>
            <person name="Peeters S.H."/>
            <person name="Heuer A."/>
            <person name="Rast P."/>
            <person name="Oberbeckmann S."/>
            <person name="Bunk B."/>
            <person name="Jeske O."/>
            <person name="Meyerdierks A."/>
            <person name="Storesund J.E."/>
            <person name="Kallscheuer N."/>
            <person name="Luecker S."/>
            <person name="Lage O.M."/>
            <person name="Pohl T."/>
            <person name="Merkel B.J."/>
            <person name="Hornburger P."/>
            <person name="Mueller R.-W."/>
            <person name="Bruemmer F."/>
            <person name="Labrenz M."/>
            <person name="Spormann A.M."/>
            <person name="Op den Camp H."/>
            <person name="Overmann J."/>
            <person name="Amann R."/>
            <person name="Jetten M.S.M."/>
            <person name="Mascher T."/>
            <person name="Medema M.H."/>
            <person name="Devos D.P."/>
            <person name="Kaster A.-K."/>
            <person name="Ovreas L."/>
            <person name="Rohde M."/>
            <person name="Galperin M.Y."/>
            <person name="Jogler C."/>
        </authorList>
    </citation>
    <scope>NUCLEOTIDE SEQUENCE [LARGE SCALE GENOMIC DNA]</scope>
    <source>
        <strain evidence="1 2">HG15A2</strain>
    </source>
</reference>
<evidence type="ECO:0000313" key="1">
    <source>
        <dbReference type="EMBL" id="QDS99917.1"/>
    </source>
</evidence>
<dbReference type="KEGG" id="amob:HG15A2_32480"/>
<dbReference type="OrthoDB" id="9788398at2"/>
<proteinExistence type="predicted"/>
<keyword evidence="2" id="KW-1185">Reference proteome</keyword>